<evidence type="ECO:0000256" key="2">
    <source>
        <dbReference type="ARBA" id="ARBA00024177"/>
    </source>
</evidence>
<dbReference type="GO" id="GO:0070840">
    <property type="term" value="F:dynein complex binding"/>
    <property type="evidence" value="ECO:0007669"/>
    <property type="project" value="InterPro"/>
</dbReference>
<feature type="region of interest" description="Disordered" evidence="6">
    <location>
        <begin position="247"/>
        <end position="296"/>
    </location>
</feature>
<keyword evidence="1" id="KW-0963">Cytoplasm</keyword>
<feature type="compositionally biased region" description="Polar residues" evidence="6">
    <location>
        <begin position="257"/>
        <end position="267"/>
    </location>
</feature>
<dbReference type="PANTHER" id="PTHR35977">
    <property type="entry name" value="CHROMOSOME 16 OPEN READING FRAME 71"/>
    <property type="match status" value="1"/>
</dbReference>
<dbReference type="GeneID" id="115011745"/>
<organism evidence="7 8">
    <name type="scientific">Cottoperca gobio</name>
    <name type="common">Frogmouth</name>
    <name type="synonym">Aphritis gobio</name>
    <dbReference type="NCBI Taxonomy" id="56716"/>
    <lineage>
        <taxon>Eukaryota</taxon>
        <taxon>Metazoa</taxon>
        <taxon>Chordata</taxon>
        <taxon>Craniata</taxon>
        <taxon>Vertebrata</taxon>
        <taxon>Euteleostomi</taxon>
        <taxon>Actinopterygii</taxon>
        <taxon>Neopterygii</taxon>
        <taxon>Teleostei</taxon>
        <taxon>Neoteleostei</taxon>
        <taxon>Acanthomorphata</taxon>
        <taxon>Eupercaria</taxon>
        <taxon>Perciformes</taxon>
        <taxon>Notothenioidei</taxon>
        <taxon>Bovichtidae</taxon>
        <taxon>Cottoperca</taxon>
    </lineage>
</organism>
<feature type="compositionally biased region" description="Basic and acidic residues" evidence="6">
    <location>
        <begin position="315"/>
        <end position="324"/>
    </location>
</feature>
<comment type="function">
    <text evidence="2">In cyliated cells, dynein axonemal particle-specific protein required for deployment of ODA to the axoneme. Interacts with outer dynein arm (ODA) subunits.</text>
</comment>
<dbReference type="GO" id="GO:0120293">
    <property type="term" value="C:dynein axonemal particle"/>
    <property type="evidence" value="ECO:0007669"/>
    <property type="project" value="UniProtKB-SubCell"/>
</dbReference>
<protein>
    <recommendedName>
        <fullName evidence="4">Dynein axonemal assembly factor 8</fullName>
    </recommendedName>
    <alternativeName>
        <fullName evidence="5">Dynein axonemal-associated protein 1</fullName>
    </alternativeName>
</protein>
<evidence type="ECO:0000256" key="6">
    <source>
        <dbReference type="SAM" id="MobiDB-lite"/>
    </source>
</evidence>
<keyword evidence="7" id="KW-1185">Reference proteome</keyword>
<evidence type="ECO:0000256" key="4">
    <source>
        <dbReference type="ARBA" id="ARBA00024428"/>
    </source>
</evidence>
<evidence type="ECO:0000313" key="7">
    <source>
        <dbReference type="Proteomes" id="UP000504630"/>
    </source>
</evidence>
<reference evidence="8" key="1">
    <citation type="submission" date="2025-08" db="UniProtKB">
        <authorList>
            <consortium name="RefSeq"/>
        </authorList>
    </citation>
    <scope>IDENTIFICATION</scope>
</reference>
<comment type="subcellular location">
    <subcellularLocation>
        <location evidence="3">Dynein axonemal particle</location>
    </subcellularLocation>
</comment>
<dbReference type="Pfam" id="PF15773">
    <property type="entry name" value="DAAP1"/>
    <property type="match status" value="2"/>
</dbReference>
<dbReference type="OrthoDB" id="8954790at2759"/>
<dbReference type="InParanoid" id="A0A6J2Q536"/>
<gene>
    <name evidence="8" type="primary">LOC115011745</name>
</gene>
<evidence type="ECO:0000256" key="3">
    <source>
        <dbReference type="ARBA" id="ARBA00024190"/>
    </source>
</evidence>
<evidence type="ECO:0000313" key="8">
    <source>
        <dbReference type="RefSeq" id="XP_029292824.1"/>
    </source>
</evidence>
<name>A0A6J2Q536_COTGO</name>
<feature type="region of interest" description="Disordered" evidence="6">
    <location>
        <begin position="315"/>
        <end position="334"/>
    </location>
</feature>
<dbReference type="PANTHER" id="PTHR35977:SF1">
    <property type="entry name" value="DYNEIN AXONEMAL ASSEMBLY FACTOR 8"/>
    <property type="match status" value="1"/>
</dbReference>
<evidence type="ECO:0000256" key="1">
    <source>
        <dbReference type="ARBA" id="ARBA00022490"/>
    </source>
</evidence>
<feature type="compositionally biased region" description="Basic and acidic residues" evidence="6">
    <location>
        <begin position="284"/>
        <end position="296"/>
    </location>
</feature>
<dbReference type="KEGG" id="cgob:115011745"/>
<dbReference type="RefSeq" id="XP_029292824.1">
    <property type="nucleotide sequence ID" value="XM_029436964.1"/>
</dbReference>
<dbReference type="InterPro" id="IPR031531">
    <property type="entry name" value="DNAAF8"/>
</dbReference>
<evidence type="ECO:0000256" key="5">
    <source>
        <dbReference type="ARBA" id="ARBA00030565"/>
    </source>
</evidence>
<dbReference type="Proteomes" id="UP000504630">
    <property type="component" value="Chromosome 8"/>
</dbReference>
<proteinExistence type="predicted"/>
<sequence>MDLNHSSCWDSILEKVKPHIPSIDSDSSSSENEEIVTIYQRPAGLSLEVPEHLFSMDDDELEELMKTCWQEESVKLDDDEIVQGAAALQWGTRRSDADVEADACERGIVKVKGAELDVAVKPKVDNIKSDEGFPVLSFARLDKWDLDDVLQHLEEDGLQRVSAEPLETHAGSTQFLLTDGDRDRSQGNIMERLVAFCNSQSSKSMSEPVESPHHIRQKNVCNKSSERMEAELQLTHQESPTVYIDLRCTDPSIKPPRTSTNLSSESKSPARHNNRQTTPPSEEANLKVHDASQTGDREVTGKSMLLQKIREMNRNGKKYPDKYTDPQYSVSENEAEELEEKPHHLSGVLAWLEPELTGGENI</sequence>
<dbReference type="AlphaFoldDB" id="A0A6J2Q536"/>
<accession>A0A6J2Q536</accession>